<reference evidence="1" key="2">
    <citation type="journal article" date="2023" name="Microbiol Resour">
        <title>Decontamination and Annotation of the Draft Genome Sequence of the Oomycete Lagenidium giganteum ARSEF 373.</title>
        <authorList>
            <person name="Morgan W.R."/>
            <person name="Tartar A."/>
        </authorList>
    </citation>
    <scope>NUCLEOTIDE SEQUENCE</scope>
    <source>
        <strain evidence="1">ARSEF 373</strain>
    </source>
</reference>
<proteinExistence type="predicted"/>
<dbReference type="EMBL" id="DAKRPA010000350">
    <property type="protein sequence ID" value="DAZ93046.1"/>
    <property type="molecule type" value="Genomic_DNA"/>
</dbReference>
<protein>
    <submittedName>
        <fullName evidence="1">Uncharacterized protein</fullName>
    </submittedName>
</protein>
<feature type="non-terminal residue" evidence="1">
    <location>
        <position position="265"/>
    </location>
</feature>
<accession>A0AAV2YFW3</accession>
<organism evidence="1 2">
    <name type="scientific">Lagenidium giganteum</name>
    <dbReference type="NCBI Taxonomy" id="4803"/>
    <lineage>
        <taxon>Eukaryota</taxon>
        <taxon>Sar</taxon>
        <taxon>Stramenopiles</taxon>
        <taxon>Oomycota</taxon>
        <taxon>Peronosporomycetes</taxon>
        <taxon>Pythiales</taxon>
        <taxon>Pythiaceae</taxon>
    </lineage>
</organism>
<keyword evidence="2" id="KW-1185">Reference proteome</keyword>
<dbReference type="Proteomes" id="UP001146120">
    <property type="component" value="Unassembled WGS sequence"/>
</dbReference>
<reference evidence="1" key="1">
    <citation type="submission" date="2022-11" db="EMBL/GenBank/DDBJ databases">
        <authorList>
            <person name="Morgan W.R."/>
            <person name="Tartar A."/>
        </authorList>
    </citation>
    <scope>NUCLEOTIDE SEQUENCE</scope>
    <source>
        <strain evidence="1">ARSEF 373</strain>
    </source>
</reference>
<comment type="caution">
    <text evidence="1">The sequence shown here is derived from an EMBL/GenBank/DDBJ whole genome shotgun (WGS) entry which is preliminary data.</text>
</comment>
<evidence type="ECO:0000313" key="2">
    <source>
        <dbReference type="Proteomes" id="UP001146120"/>
    </source>
</evidence>
<gene>
    <name evidence="1" type="ORF">N0F65_009794</name>
</gene>
<dbReference type="AlphaFoldDB" id="A0AAV2YFW3"/>
<name>A0AAV2YFW3_9STRA</name>
<sequence length="265" mass="30023">MKNDMINYNQLTPDHVTVASLPDLQEVGESWRFFTAPTRTPANLNEDRNLCRRINSISSTFISVYFDDFWGKGVRRDQFFIFSLSAPHCEVLNLKPTWWNTTCMSGTAGADANISAACHKHLLDNFQTLQQDQVARIGVVNDPGAIGKAFIKCKNRPFEPFQYITDLMVMQIQAYVYNFKRSKLHATDNVEDLCALVRQHRLTAFENQPFVLPDPWVGDGATNNPLLVGFSSKKLLQNLRFGSEYPLHVDGTFKLTKNGFPAIVV</sequence>
<evidence type="ECO:0000313" key="1">
    <source>
        <dbReference type="EMBL" id="DAZ93046.1"/>
    </source>
</evidence>